<keyword evidence="3" id="KW-1185">Reference proteome</keyword>
<dbReference type="EMBL" id="OZ020096">
    <property type="protein sequence ID" value="CAK9255637.1"/>
    <property type="molecule type" value="Genomic_DNA"/>
</dbReference>
<name>A0ABP0VMI9_9BRYO</name>
<evidence type="ECO:0000313" key="2">
    <source>
        <dbReference type="EMBL" id="CAK9255637.1"/>
    </source>
</evidence>
<feature type="transmembrane region" description="Helical" evidence="1">
    <location>
        <begin position="305"/>
        <end position="326"/>
    </location>
</feature>
<feature type="transmembrane region" description="Helical" evidence="1">
    <location>
        <begin position="207"/>
        <end position="228"/>
    </location>
</feature>
<proteinExistence type="predicted"/>
<feature type="transmembrane region" description="Helical" evidence="1">
    <location>
        <begin position="102"/>
        <end position="123"/>
    </location>
</feature>
<keyword evidence="1" id="KW-1133">Transmembrane helix</keyword>
<reference evidence="2 3" key="1">
    <citation type="submission" date="2024-02" db="EMBL/GenBank/DDBJ databases">
        <authorList>
            <consortium name="ELIXIR-Norway"/>
            <consortium name="Elixir Norway"/>
        </authorList>
    </citation>
    <scope>NUCLEOTIDE SEQUENCE [LARGE SCALE GENOMIC DNA]</scope>
</reference>
<organism evidence="2 3">
    <name type="scientific">Sphagnum jensenii</name>
    <dbReference type="NCBI Taxonomy" id="128206"/>
    <lineage>
        <taxon>Eukaryota</taxon>
        <taxon>Viridiplantae</taxon>
        <taxon>Streptophyta</taxon>
        <taxon>Embryophyta</taxon>
        <taxon>Bryophyta</taxon>
        <taxon>Sphagnophytina</taxon>
        <taxon>Sphagnopsida</taxon>
        <taxon>Sphagnales</taxon>
        <taxon>Sphagnaceae</taxon>
        <taxon>Sphagnum</taxon>
    </lineage>
</organism>
<keyword evidence="1" id="KW-0472">Membrane</keyword>
<dbReference type="Proteomes" id="UP001497444">
    <property type="component" value="Chromosome 1"/>
</dbReference>
<dbReference type="PANTHER" id="PTHR12242:SF22">
    <property type="entry name" value="OS02G0130600 PROTEIN"/>
    <property type="match status" value="1"/>
</dbReference>
<evidence type="ECO:0000256" key="1">
    <source>
        <dbReference type="SAM" id="Phobius"/>
    </source>
</evidence>
<feature type="transmembrane region" description="Helical" evidence="1">
    <location>
        <begin position="72"/>
        <end position="90"/>
    </location>
</feature>
<feature type="transmembrane region" description="Helical" evidence="1">
    <location>
        <begin position="6"/>
        <end position="28"/>
    </location>
</feature>
<feature type="transmembrane region" description="Helical" evidence="1">
    <location>
        <begin position="240"/>
        <end position="258"/>
    </location>
</feature>
<protein>
    <submittedName>
        <fullName evidence="2">Uncharacterized protein</fullName>
    </submittedName>
</protein>
<dbReference type="PANTHER" id="PTHR12242">
    <property type="entry name" value="OS02G0130600 PROTEIN-RELATED"/>
    <property type="match status" value="1"/>
</dbReference>
<feature type="transmembrane region" description="Helical" evidence="1">
    <location>
        <begin position="265"/>
        <end position="285"/>
    </location>
</feature>
<keyword evidence="1" id="KW-0812">Transmembrane</keyword>
<accession>A0ABP0VMI9</accession>
<gene>
    <name evidence="2" type="ORF">CSSPJE1EN1_LOCUS1115</name>
</gene>
<sequence length="345" mass="39368">MEFLWPFLICIFMVTSFVVVGIAILCRYEGGKVSGPRLEQLEDPSIVGILPIGYLCREELWMSCGGAVRPELLLVFRALAVAYLLPQLLYNIVKDGVSGYFFYTQWTFTLLILYFSLALRVSVDHFVNEKFNRSLPARIESPDFGDEQVMLDEDDEVEGAGVRSILQNGKDRATEQGKGQLPFAPGRGEKLEDAGIAGYVTQAVFQAVLPAVLLTDMVYWCLLVPFVLPKTTRHTFIDVNMHAVNALLLLTEFALNSLRFPWFRIGYIILWSASYTYFQWTLFTTGLSHKWPYPFMDVETPWAPAWYLFIIVFHGICFALCLLLALGKQSIWSRFNFPTTHRMSF</sequence>
<evidence type="ECO:0000313" key="3">
    <source>
        <dbReference type="Proteomes" id="UP001497444"/>
    </source>
</evidence>